<sequence>MKNFLSDFACNVRSAIILAVSLVAALVIIDSYTWRLLSFPWTIPSSNIPPSFSKEISENTIASNNFSDLHARLVSPAEAEAAIAKAKAADGITDDDYSKFDGQGMQGIAPLPPSTEANSPRAQTVTGMPSPLSAEIPSPEYSEGLVSGTGEGSLQASHSNSLSQPPISQPPMSQPPTSNEMHSNTASIVENTSQTSKSSKDAQHSQTNLQKLESSLRRARMAIRRAVTGGGINAEPKLGSIDYEPVGELYRNAAIFRQSYHEMETHFKIYVYQEGEEPLVHSGPCKDIYAIEGRFIQELQGRNPFLTSDPEKAHAFFLPFSVAHMVSYLYSDNSKDMSPLKRVVRDYIDVVNLKYPYWNRSGGADHFMLTCHDWGPHVSRAHQDLSTNVIRVLCNANVSEGYIPYKDASLPEINLIGGHIPTELGGPSGPERQFLAFFAGGDHGPVRPVLFEFWKEKDSDVRVFQSLPPGVSYQDYMKKSKFCLCPGGYEVNSPRIVEAIYNDCVPVIIADSFVLPFSDILDWSTFSIHVLEKDIPSLKIILESVSMEKYLRMQDRVRQVQRHFLLNQPPKRYDVFHMILHSVWLRRLNILIRDY</sequence>
<evidence type="ECO:0000313" key="1">
    <source>
        <dbReference type="EMBL" id="KAJ7523287.1"/>
    </source>
</evidence>
<name>A0ACC2B0J1_DIPCM</name>
<keyword evidence="2" id="KW-1185">Reference proteome</keyword>
<reference evidence="2" key="1">
    <citation type="journal article" date="2024" name="Proc. Natl. Acad. Sci. U.S.A.">
        <title>Extraordinary preservation of gene collinearity over three hundred million years revealed in homosporous lycophytes.</title>
        <authorList>
            <person name="Li C."/>
            <person name="Wickell D."/>
            <person name="Kuo L.Y."/>
            <person name="Chen X."/>
            <person name="Nie B."/>
            <person name="Liao X."/>
            <person name="Peng D."/>
            <person name="Ji J."/>
            <person name="Jenkins J."/>
            <person name="Williams M."/>
            <person name="Shu S."/>
            <person name="Plott C."/>
            <person name="Barry K."/>
            <person name="Rajasekar S."/>
            <person name="Grimwood J."/>
            <person name="Han X."/>
            <person name="Sun S."/>
            <person name="Hou Z."/>
            <person name="He W."/>
            <person name="Dai G."/>
            <person name="Sun C."/>
            <person name="Schmutz J."/>
            <person name="Leebens-Mack J.H."/>
            <person name="Li F.W."/>
            <person name="Wang L."/>
        </authorList>
    </citation>
    <scope>NUCLEOTIDE SEQUENCE [LARGE SCALE GENOMIC DNA]</scope>
    <source>
        <strain evidence="2">cv. PW_Plant_1</strain>
    </source>
</reference>
<organism evidence="1 2">
    <name type="scientific">Diphasiastrum complanatum</name>
    <name type="common">Issler's clubmoss</name>
    <name type="synonym">Lycopodium complanatum</name>
    <dbReference type="NCBI Taxonomy" id="34168"/>
    <lineage>
        <taxon>Eukaryota</taxon>
        <taxon>Viridiplantae</taxon>
        <taxon>Streptophyta</taxon>
        <taxon>Embryophyta</taxon>
        <taxon>Tracheophyta</taxon>
        <taxon>Lycopodiopsida</taxon>
        <taxon>Lycopodiales</taxon>
        <taxon>Lycopodiaceae</taxon>
        <taxon>Lycopodioideae</taxon>
        <taxon>Diphasiastrum</taxon>
    </lineage>
</organism>
<accession>A0ACC2B0J1</accession>
<comment type="caution">
    <text evidence="1">The sequence shown here is derived from an EMBL/GenBank/DDBJ whole genome shotgun (WGS) entry which is preliminary data.</text>
</comment>
<protein>
    <submittedName>
        <fullName evidence="1">Uncharacterized protein</fullName>
    </submittedName>
</protein>
<gene>
    <name evidence="1" type="ORF">O6H91_18G045500</name>
</gene>
<proteinExistence type="predicted"/>
<dbReference type="Proteomes" id="UP001162992">
    <property type="component" value="Chromosome 18"/>
</dbReference>
<dbReference type="EMBL" id="CM055109">
    <property type="protein sequence ID" value="KAJ7523287.1"/>
    <property type="molecule type" value="Genomic_DNA"/>
</dbReference>
<evidence type="ECO:0000313" key="2">
    <source>
        <dbReference type="Proteomes" id="UP001162992"/>
    </source>
</evidence>